<dbReference type="PANTHER" id="PTHR37534:SF23">
    <property type="entry name" value="ZN(II)2CYS6 TRANSCRIPTION FACTOR (EUROFUNG)"/>
    <property type="match status" value="1"/>
</dbReference>
<feature type="compositionally biased region" description="Pro residues" evidence="3">
    <location>
        <begin position="164"/>
        <end position="174"/>
    </location>
</feature>
<dbReference type="GO" id="GO:0005634">
    <property type="term" value="C:nucleus"/>
    <property type="evidence" value="ECO:0007669"/>
    <property type="project" value="UniProtKB-SubCell"/>
</dbReference>
<dbReference type="PANTHER" id="PTHR37534">
    <property type="entry name" value="TRANSCRIPTIONAL ACTIVATOR PROTEIN UGA3"/>
    <property type="match status" value="1"/>
</dbReference>
<gene>
    <name evidence="4" type="ORF">LTR05_007680</name>
</gene>
<protein>
    <submittedName>
        <fullName evidence="4">Uncharacterized protein</fullName>
    </submittedName>
</protein>
<evidence type="ECO:0000313" key="5">
    <source>
        <dbReference type="Proteomes" id="UP001309876"/>
    </source>
</evidence>
<dbReference type="InterPro" id="IPR021858">
    <property type="entry name" value="Fun_TF"/>
</dbReference>
<dbReference type="AlphaFoldDB" id="A0AAN7SU10"/>
<evidence type="ECO:0000313" key="4">
    <source>
        <dbReference type="EMBL" id="KAK5081549.1"/>
    </source>
</evidence>
<feature type="compositionally biased region" description="Low complexity" evidence="3">
    <location>
        <begin position="614"/>
        <end position="625"/>
    </location>
</feature>
<dbReference type="GO" id="GO:0045944">
    <property type="term" value="P:positive regulation of transcription by RNA polymerase II"/>
    <property type="evidence" value="ECO:0007669"/>
    <property type="project" value="TreeGrafter"/>
</dbReference>
<feature type="region of interest" description="Disordered" evidence="3">
    <location>
        <begin position="160"/>
        <end position="241"/>
    </location>
</feature>
<dbReference type="Pfam" id="PF11951">
    <property type="entry name" value="Fungal_trans_2"/>
    <property type="match status" value="1"/>
</dbReference>
<comment type="caution">
    <text evidence="4">The sequence shown here is derived from an EMBL/GenBank/DDBJ whole genome shotgun (WGS) entry which is preliminary data.</text>
</comment>
<feature type="region of interest" description="Disordered" evidence="3">
    <location>
        <begin position="1"/>
        <end position="42"/>
    </location>
</feature>
<keyword evidence="2" id="KW-0539">Nucleus</keyword>
<evidence type="ECO:0000256" key="3">
    <source>
        <dbReference type="SAM" id="MobiDB-lite"/>
    </source>
</evidence>
<feature type="compositionally biased region" description="Polar residues" evidence="3">
    <location>
        <begin position="185"/>
        <end position="219"/>
    </location>
</feature>
<reference evidence="4 5" key="1">
    <citation type="submission" date="2023-08" db="EMBL/GenBank/DDBJ databases">
        <title>Black Yeasts Isolated from many extreme environments.</title>
        <authorList>
            <person name="Coleine C."/>
            <person name="Stajich J.E."/>
            <person name="Selbmann L."/>
        </authorList>
    </citation>
    <scope>NUCLEOTIDE SEQUENCE [LARGE SCALE GENOMIC DNA]</scope>
    <source>
        <strain evidence="4 5">CCFEE 5910</strain>
    </source>
</reference>
<evidence type="ECO:0000256" key="1">
    <source>
        <dbReference type="ARBA" id="ARBA00004123"/>
    </source>
</evidence>
<comment type="subcellular location">
    <subcellularLocation>
        <location evidence="1">Nucleus</location>
    </subcellularLocation>
</comment>
<accession>A0AAN7SU10</accession>
<sequence length="958" mass="106192">MSSDPKLELEPKEEQSSPDSSKPQSKKKRGPPTANRRRTKTGCLSYQAAATRSPAHLEQFPPPSNYFTPLHQQHMAALQQIPRRGSLTPGSTLGSEHPTYFTYDAATINRSHGEPVYEVAFGTDQQQLTPAHELGTPLIGPYPDQWYSCYAVGSEMHTTTYSPYPEPGRQPQMPPSIDAPGSQDHIVSQLPSSLSFGGNNSATNTDSQKSSSREGQAQKATAILPQPSLATNSEPGPSHRPNFIPTARHFQHAFDAYEDPDDPWDVEDDDYDNHDALIASTTCQNLILDERMAYLLKHFVTILRPCISVHEKSVTFDGSSTFAEILPTRALSSRGLLHGILATSALHLAVLHRTSDVVPLKHFVIASRKMAQLISNPSSRHQLETLGLCLLLAFYEVLLGDHARWVLHLRGAAALMMEHDFAAFIRATRERRAQARALSAQPQSNRQGILLEDWFRMSDLPSALASDEEWDVDDALIRKLTGLEIDYSCQLQNQAKTVATTEHLTQQEALDWRTKIDLFWWYAKMDIFQSILSGDRLLLPYENWRYVPPRGQLGSVEQLHATMDHLWLVLGRIADFAAKDRARKLRKIAANGGIWKPEPGFLAGQKMPPESRSESQSSGSTTMDSKNTKPPGANEGRARMPKNTGDAAASKRGPPLFFGMMPPPKIPPSMLSSFHIADAALCGAADRSPPVSSTMQDADLDLESTTKAAIAEHNAISEALEVWRTALGEAFQGRDVQTKITRAPFLTVKQYSDFRIAHIWSFYYLGRILLRRCHPYSPPAMMVSAGVNAAFTAADANAIGQINAGVLESQAEYARIGSINPTLVAVVQELTFPIMFAGVQYREPALRSWTIESLLDVAKHSGWRSSHSVAFALETAWANQGEYTRTLARRDAHEPSNANLASNDLGATPEALHESRFVKHDRRLIDRFSDTRAYWAMGLLSSQDDLQKIMGHLEISRD</sequence>
<name>A0AAN7SU10_9EURO</name>
<keyword evidence="5" id="KW-1185">Reference proteome</keyword>
<dbReference type="EMBL" id="JAVRRJ010000009">
    <property type="protein sequence ID" value="KAK5081549.1"/>
    <property type="molecule type" value="Genomic_DNA"/>
</dbReference>
<dbReference type="GO" id="GO:0003700">
    <property type="term" value="F:DNA-binding transcription factor activity"/>
    <property type="evidence" value="ECO:0007669"/>
    <property type="project" value="TreeGrafter"/>
</dbReference>
<feature type="compositionally biased region" description="Basic and acidic residues" evidence="3">
    <location>
        <begin position="1"/>
        <end position="15"/>
    </location>
</feature>
<feature type="region of interest" description="Disordered" evidence="3">
    <location>
        <begin position="599"/>
        <end position="655"/>
    </location>
</feature>
<dbReference type="Proteomes" id="UP001309876">
    <property type="component" value="Unassembled WGS sequence"/>
</dbReference>
<dbReference type="GO" id="GO:0000976">
    <property type="term" value="F:transcription cis-regulatory region binding"/>
    <property type="evidence" value="ECO:0007669"/>
    <property type="project" value="TreeGrafter"/>
</dbReference>
<proteinExistence type="predicted"/>
<evidence type="ECO:0000256" key="2">
    <source>
        <dbReference type="ARBA" id="ARBA00023242"/>
    </source>
</evidence>
<feature type="compositionally biased region" description="Basic residues" evidence="3">
    <location>
        <begin position="24"/>
        <end position="40"/>
    </location>
</feature>
<organism evidence="4 5">
    <name type="scientific">Lithohypha guttulata</name>
    <dbReference type="NCBI Taxonomy" id="1690604"/>
    <lineage>
        <taxon>Eukaryota</taxon>
        <taxon>Fungi</taxon>
        <taxon>Dikarya</taxon>
        <taxon>Ascomycota</taxon>
        <taxon>Pezizomycotina</taxon>
        <taxon>Eurotiomycetes</taxon>
        <taxon>Chaetothyriomycetidae</taxon>
        <taxon>Chaetothyriales</taxon>
        <taxon>Trichomeriaceae</taxon>
        <taxon>Lithohypha</taxon>
    </lineage>
</organism>